<gene>
    <name evidence="1" type="ORF">KOW79_003675</name>
</gene>
<evidence type="ECO:0000313" key="2">
    <source>
        <dbReference type="Proteomes" id="UP000824219"/>
    </source>
</evidence>
<proteinExistence type="predicted"/>
<dbReference type="Proteomes" id="UP000824219">
    <property type="component" value="Linkage Group LG04"/>
</dbReference>
<accession>A0A9D3P5U8</accession>
<sequence length="126" mass="13857">MEVELLDPGNVRGGAAGFWECQRWSCWILGMSEVELLDSGNVRGGAAGFWECQSEAPSSSAAQIYPKSTPRLRVSPTLAQIPHQCLRSSFLTDERGRVHLLDSGPPTELPRWDGDESAARRAQIVF</sequence>
<comment type="caution">
    <text evidence="1">The sequence shown here is derived from an EMBL/GenBank/DDBJ whole genome shotgun (WGS) entry which is preliminary data.</text>
</comment>
<evidence type="ECO:0000313" key="1">
    <source>
        <dbReference type="EMBL" id="KAG7333540.1"/>
    </source>
</evidence>
<organism evidence="1 2">
    <name type="scientific">Hemibagrus wyckioides</name>
    <dbReference type="NCBI Taxonomy" id="337641"/>
    <lineage>
        <taxon>Eukaryota</taxon>
        <taxon>Metazoa</taxon>
        <taxon>Chordata</taxon>
        <taxon>Craniata</taxon>
        <taxon>Vertebrata</taxon>
        <taxon>Euteleostomi</taxon>
        <taxon>Actinopterygii</taxon>
        <taxon>Neopterygii</taxon>
        <taxon>Teleostei</taxon>
        <taxon>Ostariophysi</taxon>
        <taxon>Siluriformes</taxon>
        <taxon>Bagridae</taxon>
        <taxon>Hemibagrus</taxon>
    </lineage>
</organism>
<dbReference type="EMBL" id="JAHKSW010000004">
    <property type="protein sequence ID" value="KAG7333540.1"/>
    <property type="molecule type" value="Genomic_DNA"/>
</dbReference>
<dbReference type="AlphaFoldDB" id="A0A9D3P5U8"/>
<reference evidence="1 2" key="1">
    <citation type="submission" date="2021-06" db="EMBL/GenBank/DDBJ databases">
        <title>Chromosome-level genome assembly of the red-tail catfish (Hemibagrus wyckioides).</title>
        <authorList>
            <person name="Shao F."/>
        </authorList>
    </citation>
    <scope>NUCLEOTIDE SEQUENCE [LARGE SCALE GENOMIC DNA]</scope>
    <source>
        <strain evidence="1">EC202008001</strain>
        <tissue evidence="1">Blood</tissue>
    </source>
</reference>
<keyword evidence="2" id="KW-1185">Reference proteome</keyword>
<protein>
    <submittedName>
        <fullName evidence="1">Uncharacterized protein</fullName>
    </submittedName>
</protein>
<name>A0A9D3P5U8_9TELE</name>